<sequence length="80" mass="8527">MRTLLRGGKVVSMDPAVGDLPQGDVLIEDGRIAAVAATVDAADAEVVDATGWIVMPGFVDTHRHTWQTAFQGWPRGVAVR</sequence>
<organism evidence="1 2">
    <name type="scientific">Streptomyces bingchenggensis (strain BCW-1)</name>
    <dbReference type="NCBI Taxonomy" id="749414"/>
    <lineage>
        <taxon>Bacteria</taxon>
        <taxon>Bacillati</taxon>
        <taxon>Actinomycetota</taxon>
        <taxon>Actinomycetes</taxon>
        <taxon>Kitasatosporales</taxon>
        <taxon>Streptomycetaceae</taxon>
        <taxon>Streptomyces</taxon>
    </lineage>
</organism>
<dbReference type="EMBL" id="CP002047">
    <property type="protein sequence ID" value="ADI03326.1"/>
    <property type="molecule type" value="Genomic_DNA"/>
</dbReference>
<dbReference type="PANTHER" id="PTHR11647:SF1">
    <property type="entry name" value="COLLAPSIN RESPONSE MEDIATOR PROTEIN"/>
    <property type="match status" value="1"/>
</dbReference>
<dbReference type="eggNOG" id="COG0402">
    <property type="taxonomic scope" value="Bacteria"/>
</dbReference>
<dbReference type="GO" id="GO:0016812">
    <property type="term" value="F:hydrolase activity, acting on carbon-nitrogen (but not peptide) bonds, in cyclic amides"/>
    <property type="evidence" value="ECO:0007669"/>
    <property type="project" value="TreeGrafter"/>
</dbReference>
<name>D7BWH0_STRBB</name>
<dbReference type="Gene3D" id="3.20.20.140">
    <property type="entry name" value="Metal-dependent hydrolases"/>
    <property type="match status" value="1"/>
</dbReference>
<accession>D7BWH0</accession>
<dbReference type="PATRIC" id="fig|749414.3.peg.217"/>
<evidence type="ECO:0008006" key="3">
    <source>
        <dbReference type="Google" id="ProtNLM"/>
    </source>
</evidence>
<dbReference type="KEGG" id="sbh:SBI_00205"/>
<dbReference type="PANTHER" id="PTHR11647">
    <property type="entry name" value="HYDRANTOINASE/DIHYDROPYRIMIDINASE FAMILY MEMBER"/>
    <property type="match status" value="1"/>
</dbReference>
<evidence type="ECO:0000313" key="1">
    <source>
        <dbReference type="EMBL" id="ADI03326.1"/>
    </source>
</evidence>
<dbReference type="Gene3D" id="2.30.40.10">
    <property type="entry name" value="Urease, subunit C, domain 1"/>
    <property type="match status" value="1"/>
</dbReference>
<dbReference type="InterPro" id="IPR050378">
    <property type="entry name" value="Metallo-dep_Hydrolases_sf"/>
</dbReference>
<dbReference type="GO" id="GO:0005829">
    <property type="term" value="C:cytosol"/>
    <property type="evidence" value="ECO:0007669"/>
    <property type="project" value="TreeGrafter"/>
</dbReference>
<evidence type="ECO:0000313" key="2">
    <source>
        <dbReference type="Proteomes" id="UP000000377"/>
    </source>
</evidence>
<dbReference type="InterPro" id="IPR011059">
    <property type="entry name" value="Metal-dep_hydrolase_composite"/>
</dbReference>
<dbReference type="AlphaFoldDB" id="D7BWH0"/>
<protein>
    <recommendedName>
        <fullName evidence="3">Amidohydrolase</fullName>
    </recommendedName>
</protein>
<gene>
    <name evidence="1" type="ordered locus">SBI_00205</name>
</gene>
<dbReference type="SUPFAM" id="SSF51338">
    <property type="entry name" value="Composite domain of metallo-dependent hydrolases"/>
    <property type="match status" value="1"/>
</dbReference>
<proteinExistence type="predicted"/>
<keyword evidence="2" id="KW-1185">Reference proteome</keyword>
<dbReference type="HOGENOM" id="CLU_141174_1_0_11"/>
<reference evidence="1 2" key="1">
    <citation type="journal article" date="2010" name="J. Bacteriol.">
        <title>Genome sequence of the milbemycin-producing bacterium Streptomyces bingchenggensis.</title>
        <authorList>
            <person name="Wang X.J."/>
            <person name="Yan Y.J."/>
            <person name="Zhang B."/>
            <person name="An J."/>
            <person name="Wang J.J."/>
            <person name="Tian J."/>
            <person name="Jiang L."/>
            <person name="Chen Y.H."/>
            <person name="Huang S.X."/>
            <person name="Yin M."/>
            <person name="Zhang J."/>
            <person name="Gao A.L."/>
            <person name="Liu C.X."/>
            <person name="Zhu Z.X."/>
            <person name="Xiang W.S."/>
        </authorList>
    </citation>
    <scope>NUCLEOTIDE SEQUENCE [LARGE SCALE GENOMIC DNA]</scope>
    <source>
        <strain evidence="1 2">BCW-1</strain>
    </source>
</reference>
<dbReference type="Proteomes" id="UP000000377">
    <property type="component" value="Chromosome"/>
</dbReference>